<dbReference type="EMBL" id="BIFH01000013">
    <property type="protein sequence ID" value="GCD92660.1"/>
    <property type="molecule type" value="Genomic_DNA"/>
</dbReference>
<protein>
    <submittedName>
        <fullName evidence="2">Peptide ABC transporter substrate-binding protein</fullName>
    </submittedName>
</protein>
<organism evidence="2 3">
    <name type="scientific">Embleya hyalina</name>
    <dbReference type="NCBI Taxonomy" id="516124"/>
    <lineage>
        <taxon>Bacteria</taxon>
        <taxon>Bacillati</taxon>
        <taxon>Actinomycetota</taxon>
        <taxon>Actinomycetes</taxon>
        <taxon>Kitasatosporales</taxon>
        <taxon>Streptomycetaceae</taxon>
        <taxon>Embleya</taxon>
    </lineage>
</organism>
<dbReference type="CDD" id="cd00995">
    <property type="entry name" value="PBP2_NikA_DppA_OppA_like"/>
    <property type="match status" value="1"/>
</dbReference>
<comment type="caution">
    <text evidence="2">The sequence shown here is derived from an EMBL/GenBank/DDBJ whole genome shotgun (WGS) entry which is preliminary data.</text>
</comment>
<feature type="domain" description="Solute-binding protein family 5" evidence="1">
    <location>
        <begin position="89"/>
        <end position="439"/>
    </location>
</feature>
<accession>A0A401YDJ1</accession>
<dbReference type="AlphaFoldDB" id="A0A401YDJ1"/>
<keyword evidence="3" id="KW-1185">Reference proteome</keyword>
<proteinExistence type="predicted"/>
<dbReference type="Gene3D" id="3.40.190.10">
    <property type="entry name" value="Periplasmic binding protein-like II"/>
    <property type="match status" value="1"/>
</dbReference>
<dbReference type="SUPFAM" id="SSF53850">
    <property type="entry name" value="Periplasmic binding protein-like II"/>
    <property type="match status" value="1"/>
</dbReference>
<dbReference type="Gene3D" id="3.10.105.10">
    <property type="entry name" value="Dipeptide-binding Protein, Domain 3"/>
    <property type="match status" value="1"/>
</dbReference>
<dbReference type="InterPro" id="IPR000914">
    <property type="entry name" value="SBP_5_dom"/>
</dbReference>
<dbReference type="PIRSF" id="PIRSF002741">
    <property type="entry name" value="MppA"/>
    <property type="match status" value="1"/>
</dbReference>
<dbReference type="PANTHER" id="PTHR30290">
    <property type="entry name" value="PERIPLASMIC BINDING COMPONENT OF ABC TRANSPORTER"/>
    <property type="match status" value="1"/>
</dbReference>
<evidence type="ECO:0000313" key="2">
    <source>
        <dbReference type="EMBL" id="GCD92660.1"/>
    </source>
</evidence>
<dbReference type="InterPro" id="IPR030678">
    <property type="entry name" value="Peptide/Ni-bd"/>
</dbReference>
<dbReference type="InterPro" id="IPR039424">
    <property type="entry name" value="SBP_5"/>
</dbReference>
<dbReference type="GO" id="GO:0043190">
    <property type="term" value="C:ATP-binding cassette (ABC) transporter complex"/>
    <property type="evidence" value="ECO:0007669"/>
    <property type="project" value="InterPro"/>
</dbReference>
<dbReference type="GO" id="GO:0042597">
    <property type="term" value="C:periplasmic space"/>
    <property type="evidence" value="ECO:0007669"/>
    <property type="project" value="UniProtKB-ARBA"/>
</dbReference>
<dbReference type="RefSeq" id="WP_246126382.1">
    <property type="nucleotide sequence ID" value="NZ_BIFH01000013.1"/>
</dbReference>
<gene>
    <name evidence="2" type="ORF">EHYA_00299</name>
</gene>
<dbReference type="PROSITE" id="PS51257">
    <property type="entry name" value="PROKAR_LIPOPROTEIN"/>
    <property type="match status" value="1"/>
</dbReference>
<dbReference type="GO" id="GO:1904680">
    <property type="term" value="F:peptide transmembrane transporter activity"/>
    <property type="evidence" value="ECO:0007669"/>
    <property type="project" value="TreeGrafter"/>
</dbReference>
<dbReference type="PANTHER" id="PTHR30290:SF16">
    <property type="entry name" value="OLIGOPEPTIDE ABC TRANSPORTER, PERIPLASMIC OLIGOPEPTIDE-BINDING PROTEIN"/>
    <property type="match status" value="1"/>
</dbReference>
<evidence type="ECO:0000313" key="3">
    <source>
        <dbReference type="Proteomes" id="UP000286931"/>
    </source>
</evidence>
<reference evidence="2 3" key="1">
    <citation type="submission" date="2018-12" db="EMBL/GenBank/DDBJ databases">
        <title>Draft genome sequence of Embleya hyalina NBRC 13850T.</title>
        <authorList>
            <person name="Komaki H."/>
            <person name="Hosoyama A."/>
            <person name="Kimura A."/>
            <person name="Ichikawa N."/>
            <person name="Tamura T."/>
        </authorList>
    </citation>
    <scope>NUCLEOTIDE SEQUENCE [LARGE SCALE GENOMIC DNA]</scope>
    <source>
        <strain evidence="2 3">NBRC 13850</strain>
    </source>
</reference>
<dbReference type="Proteomes" id="UP000286931">
    <property type="component" value="Unassembled WGS sequence"/>
</dbReference>
<sequence>MGRSDAVGSGVRTVRGAARAAAGAVALGVLATGCGGTGASSAGGSDTITIGISEDPANLSPLTSLSKITSLLTRFSYDALVNTGPDGRIVSGVAEKWESSDALSATFTLRRDVRCGDGRVLTASAVAAQYNYIADPKNTSPLYGLAVTPGTVATADDATNTLVLRTPEPTPFLLRGASQLPLVCPSALAAPGTLDHATDGTGPYRLVEAAAGDHFTYAKRPDYVWGPGGTSSAELPERLVFKVVTNPSTRANLLLGKQLDIASVTGADRVRLTAAGLKYQVQRDPYGMFLYNEAPDHVTADPAVRWALTAALDLKQLGAVATGGKGSAPTRVAVTMLPTCPADAVSANIPPHDPARAAAALRGAGWTKSGGHWTKDGRQLSIVLPYSGAAGSELMSAVELAVEQWRSFGVKVNRRPLTAGTTGEVLASGQWDISWTPVTLTQHDQLVPFFSGPKSPDGLNFGAVDNPEYKRLVGLAMGKPDIAGCDEWTAAEAELVKRVDVMTFADMLTPYFATHGTTFAIDAGGLDPMSLRRTG</sequence>
<dbReference type="GO" id="GO:0015833">
    <property type="term" value="P:peptide transport"/>
    <property type="evidence" value="ECO:0007669"/>
    <property type="project" value="TreeGrafter"/>
</dbReference>
<name>A0A401YDJ1_9ACTN</name>
<dbReference type="Pfam" id="PF00496">
    <property type="entry name" value="SBP_bac_5"/>
    <property type="match status" value="1"/>
</dbReference>
<evidence type="ECO:0000259" key="1">
    <source>
        <dbReference type="Pfam" id="PF00496"/>
    </source>
</evidence>